<proteinExistence type="predicted"/>
<evidence type="ECO:0000256" key="2">
    <source>
        <dbReference type="ARBA" id="ARBA00022692"/>
    </source>
</evidence>
<reference evidence="8" key="1">
    <citation type="submission" date="2018-09" db="EMBL/GenBank/DDBJ databases">
        <title>Nocardia yunnanensis sp. nov., an actinomycete isolated from a soil sample.</title>
        <authorList>
            <person name="Zhang J."/>
        </authorList>
    </citation>
    <scope>NUCLEOTIDE SEQUENCE [LARGE SCALE GENOMIC DNA]</scope>
    <source>
        <strain evidence="8">21-3</strain>
    </source>
</reference>
<organism evidence="7 8">
    <name type="scientific">Qipengyuania flava</name>
    <dbReference type="NCBI Taxonomy" id="192812"/>
    <lineage>
        <taxon>Bacteria</taxon>
        <taxon>Pseudomonadati</taxon>
        <taxon>Pseudomonadota</taxon>
        <taxon>Alphaproteobacteria</taxon>
        <taxon>Sphingomonadales</taxon>
        <taxon>Erythrobacteraceae</taxon>
        <taxon>Qipengyuania</taxon>
    </lineage>
</organism>
<feature type="domain" description="Sodium/calcium exchanger membrane region" evidence="6">
    <location>
        <begin position="13"/>
        <end position="131"/>
    </location>
</feature>
<dbReference type="EMBL" id="CP032228">
    <property type="protein sequence ID" value="QFI62670.1"/>
    <property type="molecule type" value="Genomic_DNA"/>
</dbReference>
<dbReference type="Proteomes" id="UP000325385">
    <property type="component" value="Chromosome"/>
</dbReference>
<name>A0A5P6N9I7_9SPHN</name>
<dbReference type="RefSeq" id="WP_063511751.1">
    <property type="nucleotide sequence ID" value="NZ_CP032228.1"/>
</dbReference>
<feature type="transmembrane region" description="Helical" evidence="5">
    <location>
        <begin position="80"/>
        <end position="100"/>
    </location>
</feature>
<feature type="transmembrane region" description="Helical" evidence="5">
    <location>
        <begin position="192"/>
        <end position="214"/>
    </location>
</feature>
<feature type="transmembrane region" description="Helical" evidence="5">
    <location>
        <begin position="291"/>
        <end position="311"/>
    </location>
</feature>
<feature type="transmembrane region" description="Helical" evidence="5">
    <location>
        <begin position="226"/>
        <end position="249"/>
    </location>
</feature>
<sequence>MSLAGLSLFALVPLFLTGAVLVWFAGARLAGYADTISQRSGIGQATIGVILLGAVTSLPEITTTSVAVISDNPRMAVNNLVGGVAFQVVVIALADLFVGKNALTSMVPGPRVMLNAAVSIVLLVLVALGVMVGDWELWGIGVGFFPVLTATTYLLCLWRLGRSVSSRGWTPEALPEVDRQEEAPSELSNARLVGVTVTAAVLICAGGTLVTLAAEGMAEQTGTDTGVMGLTLLAFATSLPELSTAIAAVRIRRVELAIGDILGGNMFDVTLVLLIDILAAGPLVLNQVDRSAMVAALLGILLTMLVLIGLLERRNKAMLRMGYDSIAVLVAYSAGLAAILGGAFAE</sequence>
<evidence type="ECO:0000256" key="1">
    <source>
        <dbReference type="ARBA" id="ARBA00004141"/>
    </source>
</evidence>
<feature type="transmembrane region" description="Helical" evidence="5">
    <location>
        <begin position="47"/>
        <end position="68"/>
    </location>
</feature>
<evidence type="ECO:0000313" key="8">
    <source>
        <dbReference type="Proteomes" id="UP000325385"/>
    </source>
</evidence>
<dbReference type="Gene3D" id="1.20.1420.30">
    <property type="entry name" value="NCX, central ion-binding region"/>
    <property type="match status" value="1"/>
</dbReference>
<accession>A0A5P6N9I7</accession>
<dbReference type="InterPro" id="IPR044880">
    <property type="entry name" value="NCX_ion-bd_dom_sf"/>
</dbReference>
<keyword evidence="4 5" id="KW-0472">Membrane</keyword>
<keyword evidence="3 5" id="KW-1133">Transmembrane helix</keyword>
<dbReference type="InterPro" id="IPR004481">
    <property type="entry name" value="K/Na/Ca-exchanger"/>
</dbReference>
<dbReference type="PANTHER" id="PTHR10846:SF8">
    <property type="entry name" value="INNER MEMBRANE PROTEIN YRBG"/>
    <property type="match status" value="1"/>
</dbReference>
<feature type="transmembrane region" description="Helical" evidence="5">
    <location>
        <begin position="261"/>
        <end position="285"/>
    </location>
</feature>
<feature type="transmembrane region" description="Helical" evidence="5">
    <location>
        <begin position="112"/>
        <end position="132"/>
    </location>
</feature>
<feature type="domain" description="Sodium/calcium exchanger membrane region" evidence="6">
    <location>
        <begin position="193"/>
        <end position="332"/>
    </location>
</feature>
<dbReference type="Pfam" id="PF01699">
    <property type="entry name" value="Na_Ca_ex"/>
    <property type="match status" value="2"/>
</dbReference>
<dbReference type="InterPro" id="IPR004837">
    <property type="entry name" value="NaCa_Exmemb"/>
</dbReference>
<keyword evidence="2 5" id="KW-0812">Transmembrane</keyword>
<evidence type="ECO:0000256" key="4">
    <source>
        <dbReference type="ARBA" id="ARBA00023136"/>
    </source>
</evidence>
<evidence type="ECO:0000256" key="3">
    <source>
        <dbReference type="ARBA" id="ARBA00022989"/>
    </source>
</evidence>
<comment type="subcellular location">
    <subcellularLocation>
        <location evidence="1">Membrane</location>
        <topology evidence="1">Multi-pass membrane protein</topology>
    </subcellularLocation>
</comment>
<evidence type="ECO:0000259" key="6">
    <source>
        <dbReference type="Pfam" id="PF01699"/>
    </source>
</evidence>
<dbReference type="GO" id="GO:0006874">
    <property type="term" value="P:intracellular calcium ion homeostasis"/>
    <property type="evidence" value="ECO:0007669"/>
    <property type="project" value="TreeGrafter"/>
</dbReference>
<gene>
    <name evidence="7" type="ORF">D0Y83_04815</name>
</gene>
<feature type="transmembrane region" description="Helical" evidence="5">
    <location>
        <begin position="6"/>
        <end position="26"/>
    </location>
</feature>
<dbReference type="GeneID" id="93687647"/>
<feature type="transmembrane region" description="Helical" evidence="5">
    <location>
        <begin position="323"/>
        <end position="345"/>
    </location>
</feature>
<dbReference type="AlphaFoldDB" id="A0A5P6N9I7"/>
<dbReference type="GO" id="GO:0005886">
    <property type="term" value="C:plasma membrane"/>
    <property type="evidence" value="ECO:0007669"/>
    <property type="project" value="TreeGrafter"/>
</dbReference>
<dbReference type="PANTHER" id="PTHR10846">
    <property type="entry name" value="SODIUM/POTASSIUM/CALCIUM EXCHANGER"/>
    <property type="match status" value="1"/>
</dbReference>
<protein>
    <submittedName>
        <fullName evidence="7">Sodium:calcium antiporter</fullName>
    </submittedName>
</protein>
<evidence type="ECO:0000256" key="5">
    <source>
        <dbReference type="SAM" id="Phobius"/>
    </source>
</evidence>
<dbReference type="GO" id="GO:0008273">
    <property type="term" value="F:calcium, potassium:sodium antiporter activity"/>
    <property type="evidence" value="ECO:0007669"/>
    <property type="project" value="TreeGrafter"/>
</dbReference>
<dbReference type="GO" id="GO:0005262">
    <property type="term" value="F:calcium channel activity"/>
    <property type="evidence" value="ECO:0007669"/>
    <property type="project" value="TreeGrafter"/>
</dbReference>
<evidence type="ECO:0000313" key="7">
    <source>
        <dbReference type="EMBL" id="QFI62670.1"/>
    </source>
</evidence>
<feature type="transmembrane region" description="Helical" evidence="5">
    <location>
        <begin position="138"/>
        <end position="158"/>
    </location>
</feature>